<feature type="domain" description="Endonuclease/exonuclease/phosphatase" evidence="1">
    <location>
        <begin position="6"/>
        <end position="203"/>
    </location>
</feature>
<dbReference type="InterPro" id="IPR036691">
    <property type="entry name" value="Endo/exonu/phosph_ase_sf"/>
</dbReference>
<reference evidence="2" key="1">
    <citation type="submission" date="2022-12" db="EMBL/GenBank/DDBJ databases">
        <title>Whole genome sequence of Mycolicibacterium iranicum strain SBH312.</title>
        <authorList>
            <person name="Jani J."/>
            <person name="Arifin Mustapha Z."/>
            <person name="Ahmed K."/>
            <person name="Kai Ling C."/>
        </authorList>
    </citation>
    <scope>NUCLEOTIDE SEQUENCE</scope>
    <source>
        <strain evidence="2">SBH312</strain>
    </source>
</reference>
<name>A0ABT4HID3_MYCIR</name>
<keyword evidence="2" id="KW-0255">Endonuclease</keyword>
<dbReference type="Proteomes" id="UP001084650">
    <property type="component" value="Unassembled WGS sequence"/>
</dbReference>
<dbReference type="EMBL" id="JAPQYE010000008">
    <property type="protein sequence ID" value="MCZ0729966.1"/>
    <property type="molecule type" value="Genomic_DNA"/>
</dbReference>
<gene>
    <name evidence="2" type="ORF">OY187_18110</name>
</gene>
<dbReference type="RefSeq" id="WP_268786776.1">
    <property type="nucleotide sequence ID" value="NZ_JAPQYE010000008.1"/>
</dbReference>
<keyword evidence="2" id="KW-0540">Nuclease</keyword>
<evidence type="ECO:0000259" key="1">
    <source>
        <dbReference type="Pfam" id="PF03372"/>
    </source>
</evidence>
<dbReference type="Gene3D" id="3.60.10.10">
    <property type="entry name" value="Endonuclease/exonuclease/phosphatase"/>
    <property type="match status" value="1"/>
</dbReference>
<comment type="caution">
    <text evidence="2">The sequence shown here is derived from an EMBL/GenBank/DDBJ whole genome shotgun (WGS) entry which is preliminary data.</text>
</comment>
<keyword evidence="3" id="KW-1185">Reference proteome</keyword>
<dbReference type="InterPro" id="IPR005135">
    <property type="entry name" value="Endo/exonuclease/phosphatase"/>
</dbReference>
<protein>
    <submittedName>
        <fullName evidence="2">Endonuclease/exonuclease/phosphatase family protein</fullName>
    </submittedName>
</protein>
<sequence>MPTTIATLNIRHGGSRTSAALATRLRSYDADILVVSEFRTNAAGAQLIARLKDVGYDVSHPSVGPKDNAVLIAARGGIDRSWAFSESLDPRHLWCAEIDGICVCGVYMPQKMAKLPYWETLVCGARDAGIDLLIGDFNTGNNDLDKDPRGAKFIGPEMPGRLVAQGYTDVWRSLHPGVREYSWFSRPGDNGFRLDYIFAVADLAEKIQYCEFDHAPRNLGETDHSGLVAVMDD</sequence>
<evidence type="ECO:0000313" key="2">
    <source>
        <dbReference type="EMBL" id="MCZ0729966.1"/>
    </source>
</evidence>
<dbReference type="Pfam" id="PF03372">
    <property type="entry name" value="Exo_endo_phos"/>
    <property type="match status" value="1"/>
</dbReference>
<dbReference type="GO" id="GO:0004519">
    <property type="term" value="F:endonuclease activity"/>
    <property type="evidence" value="ECO:0007669"/>
    <property type="project" value="UniProtKB-KW"/>
</dbReference>
<dbReference type="SUPFAM" id="SSF56219">
    <property type="entry name" value="DNase I-like"/>
    <property type="match status" value="1"/>
</dbReference>
<evidence type="ECO:0000313" key="3">
    <source>
        <dbReference type="Proteomes" id="UP001084650"/>
    </source>
</evidence>
<accession>A0ABT4HID3</accession>
<organism evidence="2 3">
    <name type="scientific">Mycolicibacterium iranicum</name>
    <name type="common">Mycobacterium iranicum</name>
    <dbReference type="NCBI Taxonomy" id="912594"/>
    <lineage>
        <taxon>Bacteria</taxon>
        <taxon>Bacillati</taxon>
        <taxon>Actinomycetota</taxon>
        <taxon>Actinomycetes</taxon>
        <taxon>Mycobacteriales</taxon>
        <taxon>Mycobacteriaceae</taxon>
        <taxon>Mycolicibacterium</taxon>
    </lineage>
</organism>
<keyword evidence="2" id="KW-0378">Hydrolase</keyword>
<proteinExistence type="predicted"/>